<evidence type="ECO:0000313" key="3">
    <source>
        <dbReference type="Proteomes" id="UP000255417"/>
    </source>
</evidence>
<dbReference type="AlphaFoldDB" id="A0A379DFP8"/>
<evidence type="ECO:0000313" key="2">
    <source>
        <dbReference type="EMBL" id="SUB76424.1"/>
    </source>
</evidence>
<dbReference type="Pfam" id="PF21983">
    <property type="entry name" value="NikA-like"/>
    <property type="match status" value="1"/>
</dbReference>
<dbReference type="InterPro" id="IPR053842">
    <property type="entry name" value="NikA-like"/>
</dbReference>
<dbReference type="OrthoDB" id="8966807at2"/>
<dbReference type="EMBL" id="UGTA01000002">
    <property type="protein sequence ID" value="SUB76382.1"/>
    <property type="molecule type" value="Genomic_DNA"/>
</dbReference>
<accession>A0A379DFP8</accession>
<name>A0A379DFP8_9PAST</name>
<dbReference type="EMBL" id="UGTA01000002">
    <property type="protein sequence ID" value="SUB76424.1"/>
    <property type="molecule type" value="Genomic_DNA"/>
</dbReference>
<evidence type="ECO:0000313" key="1">
    <source>
        <dbReference type="EMBL" id="SUB76382.1"/>
    </source>
</evidence>
<reference evidence="1 3" key="1">
    <citation type="submission" date="2018-06" db="EMBL/GenBank/DDBJ databases">
        <authorList>
            <consortium name="Pathogen Informatics"/>
            <person name="Doyle S."/>
        </authorList>
    </citation>
    <scope>NUCLEOTIDE SEQUENCE [LARGE SCALE GENOMIC DNA]</scope>
    <source>
        <strain evidence="1 3">NCTC12872</strain>
    </source>
</reference>
<dbReference type="Proteomes" id="UP000255417">
    <property type="component" value="Unassembled WGS sequence"/>
</dbReference>
<gene>
    <name evidence="1" type="ORF">NCTC12872_02010</name>
    <name evidence="2" type="ORF">NCTC12872_02053</name>
</gene>
<proteinExistence type="predicted"/>
<protein>
    <submittedName>
        <fullName evidence="1">Conjugal transfer relaxosome component TraJ</fullName>
    </submittedName>
</protein>
<sequence length="124" mass="13763">MNIKRDNLRREILKVCLSKSDKEEIKIKANSLGMTTSTFLRNLGLGFKPTSTLDQDAILELVKINTAQSRLGNLMALALKNPEKMSLYGDKDIATKIDTLLDEIAKLQITMLSIVNNVNGNADK</sequence>
<dbReference type="RefSeq" id="WP_115316464.1">
    <property type="nucleotide sequence ID" value="NZ_LWIF01000002.1"/>
</dbReference>
<organism evidence="1 3">
    <name type="scientific">Phocoenobacter uteri</name>
    <dbReference type="NCBI Taxonomy" id="146806"/>
    <lineage>
        <taxon>Bacteria</taxon>
        <taxon>Pseudomonadati</taxon>
        <taxon>Pseudomonadota</taxon>
        <taxon>Gammaproteobacteria</taxon>
        <taxon>Pasteurellales</taxon>
        <taxon>Pasteurellaceae</taxon>
        <taxon>Phocoenobacter</taxon>
    </lineage>
</organism>
<keyword evidence="3" id="KW-1185">Reference proteome</keyword>